<dbReference type="GeneID" id="14496148"/>
<dbReference type="GO" id="GO:0006612">
    <property type="term" value="P:protein targeting to membrane"/>
    <property type="evidence" value="ECO:0007669"/>
    <property type="project" value="EnsemblFungi"/>
</dbReference>
<dbReference type="InterPro" id="IPR038744">
    <property type="entry name" value="Hri1_N"/>
</dbReference>
<evidence type="ECO:0000256" key="2">
    <source>
        <dbReference type="ARBA" id="ARBA00004496"/>
    </source>
</evidence>
<dbReference type="Gene3D" id="2.40.128.310">
    <property type="entry name" value="Protein HRI1, C-terminal domain"/>
    <property type="match status" value="1"/>
</dbReference>
<keyword evidence="8" id="KW-1185">Reference proteome</keyword>
<evidence type="ECO:0000256" key="4">
    <source>
        <dbReference type="ARBA" id="ARBA00017063"/>
    </source>
</evidence>
<proteinExistence type="inferred from homology"/>
<dbReference type="GO" id="GO:0005789">
    <property type="term" value="C:endoplasmic reticulum membrane"/>
    <property type="evidence" value="ECO:0007669"/>
    <property type="project" value="EnsemblFungi"/>
</dbReference>
<dbReference type="OMA" id="GEVNTTW"/>
<reference evidence="7 8" key="1">
    <citation type="journal article" date="2011" name="Proc. Natl. Acad. Sci. U.S.A.">
        <title>Evolutionary erosion of yeast sex chromosomes by mating-type switching accidents.</title>
        <authorList>
            <person name="Gordon J.L."/>
            <person name="Armisen D."/>
            <person name="Proux-Wera E."/>
            <person name="Oheigeartaigh S.S."/>
            <person name="Byrne K.P."/>
            <person name="Wolfe K.H."/>
        </authorList>
    </citation>
    <scope>NUCLEOTIDE SEQUENCE [LARGE SCALE GENOMIC DNA]</scope>
    <source>
        <strain evidence="8">ATCC 34711 / CBS 6284 / DSM 70876 / NBRC 10599 / NRRL Y-10934 / UCD 77-7</strain>
    </source>
</reference>
<dbReference type="CDD" id="cd11692">
    <property type="entry name" value="HRI1_N_like"/>
    <property type="match status" value="1"/>
</dbReference>
<dbReference type="AlphaFoldDB" id="I2H453"/>
<evidence type="ECO:0000313" key="8">
    <source>
        <dbReference type="Proteomes" id="UP000002866"/>
    </source>
</evidence>
<dbReference type="KEGG" id="tbl:TBLA_0E00940"/>
<evidence type="ECO:0000256" key="6">
    <source>
        <dbReference type="ARBA" id="ARBA00023242"/>
    </source>
</evidence>
<dbReference type="InterPro" id="IPR031818">
    <property type="entry name" value="Hri1"/>
</dbReference>
<dbReference type="InParanoid" id="I2H453"/>
<evidence type="ECO:0000256" key="1">
    <source>
        <dbReference type="ARBA" id="ARBA00004123"/>
    </source>
</evidence>
<sequence length="241" mass="27021">MPSIAKRVAFQVGSDIFERTSTFSSASNNGYYISLRPLVKPSKTSEIEFPLEWAFCGTPDNIKITQKSENVTTQDFNFWLDTNTYLNVPNTHRGEVNTTWETWECGSLKESGSVFPNGKSSPGVNFIELWQPMRIDKSEEVVNITGVNNGRSIVFKVDDSNYQGLVVVVGKWVQGYLSKKNDGTIKGLNFIRSVQQADESYETTFKYGSDISKFPTNFTNLKVGEDVTVNGLAWTVVEYDA</sequence>
<comment type="subcellular location">
    <subcellularLocation>
        <location evidence="2">Cytoplasm</location>
    </subcellularLocation>
    <subcellularLocation>
        <location evidence="1">Nucleus</location>
    </subcellularLocation>
</comment>
<dbReference type="Gene3D" id="2.40.128.320">
    <property type="entry name" value="Protein HRI1, N-terminal domain"/>
    <property type="match status" value="1"/>
</dbReference>
<dbReference type="CDD" id="cd11693">
    <property type="entry name" value="HRI1_C_like"/>
    <property type="match status" value="1"/>
</dbReference>
<dbReference type="Pfam" id="PF16815">
    <property type="entry name" value="HRI1"/>
    <property type="match status" value="1"/>
</dbReference>
<gene>
    <name evidence="7" type="primary">TBLA0E00940</name>
    <name evidence="7" type="ORF">TBLA_0E00940</name>
</gene>
<dbReference type="Proteomes" id="UP000002866">
    <property type="component" value="Chromosome 5"/>
</dbReference>
<dbReference type="FunCoup" id="I2H453">
    <property type="interactions" value="33"/>
</dbReference>
<evidence type="ECO:0000313" key="7">
    <source>
        <dbReference type="EMBL" id="CCH61155.1"/>
    </source>
</evidence>
<keyword evidence="5" id="KW-0963">Cytoplasm</keyword>
<dbReference type="RefSeq" id="XP_004180674.1">
    <property type="nucleotide sequence ID" value="XM_004180626.1"/>
</dbReference>
<dbReference type="GO" id="GO:0005634">
    <property type="term" value="C:nucleus"/>
    <property type="evidence" value="ECO:0007669"/>
    <property type="project" value="UniProtKB-SubCell"/>
</dbReference>
<dbReference type="STRING" id="1071380.I2H453"/>
<dbReference type="eggNOG" id="ENOG502QTYD">
    <property type="taxonomic scope" value="Eukaryota"/>
</dbReference>
<evidence type="ECO:0000256" key="5">
    <source>
        <dbReference type="ARBA" id="ARBA00022490"/>
    </source>
</evidence>
<evidence type="ECO:0000256" key="3">
    <source>
        <dbReference type="ARBA" id="ARBA00005229"/>
    </source>
</evidence>
<dbReference type="EMBL" id="HE806320">
    <property type="protein sequence ID" value="CCH61155.1"/>
    <property type="molecule type" value="Genomic_DNA"/>
</dbReference>
<dbReference type="HOGENOM" id="CLU_097607_0_0_1"/>
<name>I2H453_HENB6</name>
<protein>
    <recommendedName>
        <fullName evidence="4">Protein HRI1</fullName>
    </recommendedName>
</protein>
<keyword evidence="6" id="KW-0539">Nucleus</keyword>
<dbReference type="InterPro" id="IPR043047">
    <property type="entry name" value="Hri1_N_sf"/>
</dbReference>
<organism evidence="7 8">
    <name type="scientific">Henningerozyma blattae (strain ATCC 34711 / CBS 6284 / DSM 70876 / NBRC 10599 / NRRL Y-10934 / UCD 77-7)</name>
    <name type="common">Yeast</name>
    <name type="synonym">Tetrapisispora blattae</name>
    <dbReference type="NCBI Taxonomy" id="1071380"/>
    <lineage>
        <taxon>Eukaryota</taxon>
        <taxon>Fungi</taxon>
        <taxon>Dikarya</taxon>
        <taxon>Ascomycota</taxon>
        <taxon>Saccharomycotina</taxon>
        <taxon>Saccharomycetes</taxon>
        <taxon>Saccharomycetales</taxon>
        <taxon>Saccharomycetaceae</taxon>
        <taxon>Henningerozyma</taxon>
    </lineage>
</organism>
<comment type="similarity">
    <text evidence="3">Belongs to the HRI1 family.</text>
</comment>
<dbReference type="OrthoDB" id="4045395at2759"/>
<accession>I2H453</accession>